<evidence type="ECO:0000256" key="3">
    <source>
        <dbReference type="ARBA" id="ARBA00023235"/>
    </source>
</evidence>
<feature type="domain" description="Xylose isomerase-like TIM barrel" evidence="5">
    <location>
        <begin position="70"/>
        <end position="246"/>
    </location>
</feature>
<keyword evidence="1" id="KW-0479">Metal-binding</keyword>
<evidence type="ECO:0000256" key="1">
    <source>
        <dbReference type="ARBA" id="ARBA00022723"/>
    </source>
</evidence>
<dbReference type="EC" id="5.3.1.-" evidence="6"/>
<feature type="region of interest" description="Disordered" evidence="4">
    <location>
        <begin position="374"/>
        <end position="399"/>
    </location>
</feature>
<keyword evidence="7" id="KW-1185">Reference proteome</keyword>
<evidence type="ECO:0000256" key="4">
    <source>
        <dbReference type="SAM" id="MobiDB-lite"/>
    </source>
</evidence>
<evidence type="ECO:0000313" key="7">
    <source>
        <dbReference type="Proteomes" id="UP000552709"/>
    </source>
</evidence>
<name>A0A7W8JYS8_9DEIO</name>
<evidence type="ECO:0000256" key="2">
    <source>
        <dbReference type="ARBA" id="ARBA00023211"/>
    </source>
</evidence>
<dbReference type="RefSeq" id="WP_184136972.1">
    <property type="nucleotide sequence ID" value="NZ_JACHFL010000018.1"/>
</dbReference>
<comment type="caution">
    <text evidence="6">The sequence shown here is derived from an EMBL/GenBank/DDBJ whole genome shotgun (WGS) entry which is preliminary data.</text>
</comment>
<accession>A0A7W8JYS8</accession>
<keyword evidence="2" id="KW-0464">Manganese</keyword>
<evidence type="ECO:0000313" key="6">
    <source>
        <dbReference type="EMBL" id="MBB5365470.1"/>
    </source>
</evidence>
<dbReference type="GO" id="GO:0019324">
    <property type="term" value="P:L-lyxose metabolic process"/>
    <property type="evidence" value="ECO:0007669"/>
    <property type="project" value="TreeGrafter"/>
</dbReference>
<organism evidence="6 7">
    <name type="scientific">Deinococcus humi</name>
    <dbReference type="NCBI Taxonomy" id="662880"/>
    <lineage>
        <taxon>Bacteria</taxon>
        <taxon>Thermotogati</taxon>
        <taxon>Deinococcota</taxon>
        <taxon>Deinococci</taxon>
        <taxon>Deinococcales</taxon>
        <taxon>Deinococcaceae</taxon>
        <taxon>Deinococcus</taxon>
    </lineage>
</organism>
<dbReference type="Proteomes" id="UP000552709">
    <property type="component" value="Unassembled WGS sequence"/>
</dbReference>
<dbReference type="GO" id="GO:0046872">
    <property type="term" value="F:metal ion binding"/>
    <property type="evidence" value="ECO:0007669"/>
    <property type="project" value="UniProtKB-KW"/>
</dbReference>
<dbReference type="Pfam" id="PF01261">
    <property type="entry name" value="AP_endonuc_2"/>
    <property type="match status" value="1"/>
</dbReference>
<protein>
    <submittedName>
        <fullName evidence="6">L-rhamnose isomerase/sugar isomerase</fullName>
        <ecNumber evidence="6">5.3.1.-</ecNumber>
        <ecNumber evidence="6">5.3.1.14</ecNumber>
    </submittedName>
</protein>
<dbReference type="GO" id="GO:0008740">
    <property type="term" value="F:L-rhamnose isomerase activity"/>
    <property type="evidence" value="ECO:0007669"/>
    <property type="project" value="UniProtKB-EC"/>
</dbReference>
<dbReference type="GO" id="GO:0019301">
    <property type="term" value="P:rhamnose catabolic process"/>
    <property type="evidence" value="ECO:0007669"/>
    <property type="project" value="TreeGrafter"/>
</dbReference>
<dbReference type="PANTHER" id="PTHR30268:SF0">
    <property type="entry name" value="L-RHAMNOSE ISOMERASE"/>
    <property type="match status" value="1"/>
</dbReference>
<dbReference type="EMBL" id="JACHFL010000018">
    <property type="protein sequence ID" value="MBB5365470.1"/>
    <property type="molecule type" value="Genomic_DNA"/>
</dbReference>
<dbReference type="PANTHER" id="PTHR30268">
    <property type="entry name" value="L-RHAMNOSE ISOMERASE"/>
    <property type="match status" value="1"/>
</dbReference>
<dbReference type="AlphaFoldDB" id="A0A7W8JYS8"/>
<dbReference type="EC" id="5.3.1.14" evidence="6"/>
<dbReference type="InterPro" id="IPR013457">
    <property type="entry name" value="Rhamnose_iso-rel"/>
</dbReference>
<dbReference type="SUPFAM" id="SSF51658">
    <property type="entry name" value="Xylose isomerase-like"/>
    <property type="match status" value="1"/>
</dbReference>
<dbReference type="Gene3D" id="3.20.20.150">
    <property type="entry name" value="Divalent-metal-dependent TIM barrel enzymes"/>
    <property type="match status" value="1"/>
</dbReference>
<dbReference type="NCBIfam" id="TIGR02635">
    <property type="entry name" value="RhaI_grampos"/>
    <property type="match status" value="1"/>
</dbReference>
<reference evidence="6 7" key="1">
    <citation type="submission" date="2020-08" db="EMBL/GenBank/DDBJ databases">
        <title>Genomic Encyclopedia of Type Strains, Phase IV (KMG-IV): sequencing the most valuable type-strain genomes for metagenomic binning, comparative biology and taxonomic classification.</title>
        <authorList>
            <person name="Goeker M."/>
        </authorList>
    </citation>
    <scope>NUCLEOTIDE SEQUENCE [LARGE SCALE GENOMIC DNA]</scope>
    <source>
        <strain evidence="6 7">DSM 27939</strain>
    </source>
</reference>
<dbReference type="InterPro" id="IPR036237">
    <property type="entry name" value="Xyl_isomerase-like_sf"/>
</dbReference>
<evidence type="ECO:0000259" key="5">
    <source>
        <dbReference type="Pfam" id="PF01261"/>
    </source>
</evidence>
<sequence length="399" mass="44508">MNADLLSALQAQRIETPSWGYGNSGTRFKTFAAPGAARDIWEKLDDAAEVQRLTGIAPGVALHIPWDEVEDYAELKKYASERGLHIGAINPNVFQDEEYRLGSVTHPDEDVREQATAHLLDCVEIMRQTGSRDLSLWFADGTNYAGQDDLRARKRRMRAALKRVHGALPDGSRMLVEYKLFEPAFYATDLFDWGAAYSHCLAVGEKAQVLVDLGHHAQGVNIEQIVAFLLDEGRLGGFHFNARRYADDDLIVGTTNPFELFCIYAELVSGANSADDLTRRTAQNVAYMIDQSHNIEPKVEAMLQSVLNCQEAYAAALLVDRDLLREAQERGDVLAAHRVLTEAFKTDVRPLLRELRGELGLPLDPIRAHRESAYEEKVARERGTQTGGGGYPVREKVRS</sequence>
<feature type="compositionally biased region" description="Basic and acidic residues" evidence="4">
    <location>
        <begin position="374"/>
        <end position="383"/>
    </location>
</feature>
<dbReference type="InterPro" id="IPR050337">
    <property type="entry name" value="L-rhamnose_isomerase"/>
</dbReference>
<dbReference type="InterPro" id="IPR013022">
    <property type="entry name" value="Xyl_isomerase-like_TIM-brl"/>
</dbReference>
<proteinExistence type="predicted"/>
<keyword evidence="3 6" id="KW-0413">Isomerase</keyword>
<gene>
    <name evidence="6" type="ORF">HNQ08_004591</name>
</gene>